<keyword evidence="3" id="KW-1185">Reference proteome</keyword>
<reference evidence="2 3" key="1">
    <citation type="journal article" date="2024" name="Ann. Entomol. Soc. Am.">
        <title>Genomic analyses of the southern and eastern yellowjacket wasps (Hymenoptera: Vespidae) reveal evolutionary signatures of social life.</title>
        <authorList>
            <person name="Catto M.A."/>
            <person name="Caine P.B."/>
            <person name="Orr S.E."/>
            <person name="Hunt B.G."/>
            <person name="Goodisman M.A.D."/>
        </authorList>
    </citation>
    <scope>NUCLEOTIDE SEQUENCE [LARGE SCALE GENOMIC DNA]</scope>
    <source>
        <strain evidence="2">232</strain>
        <tissue evidence="2">Head and thorax</tissue>
    </source>
</reference>
<feature type="non-terminal residue" evidence="2">
    <location>
        <position position="1"/>
    </location>
</feature>
<dbReference type="EMBL" id="JAYRBN010000116">
    <property type="protein sequence ID" value="KAL2721483.1"/>
    <property type="molecule type" value="Genomic_DNA"/>
</dbReference>
<protein>
    <submittedName>
        <fullName evidence="2">Uncharacterized protein</fullName>
    </submittedName>
</protein>
<accession>A0ABD2ALI9</accession>
<proteinExistence type="predicted"/>
<keyword evidence="1" id="KW-0812">Transmembrane</keyword>
<organism evidence="2 3">
    <name type="scientific">Vespula maculifrons</name>
    <name type="common">Eastern yellow jacket</name>
    <name type="synonym">Wasp</name>
    <dbReference type="NCBI Taxonomy" id="7453"/>
    <lineage>
        <taxon>Eukaryota</taxon>
        <taxon>Metazoa</taxon>
        <taxon>Ecdysozoa</taxon>
        <taxon>Arthropoda</taxon>
        <taxon>Hexapoda</taxon>
        <taxon>Insecta</taxon>
        <taxon>Pterygota</taxon>
        <taxon>Neoptera</taxon>
        <taxon>Endopterygota</taxon>
        <taxon>Hymenoptera</taxon>
        <taxon>Apocrita</taxon>
        <taxon>Aculeata</taxon>
        <taxon>Vespoidea</taxon>
        <taxon>Vespidae</taxon>
        <taxon>Vespinae</taxon>
        <taxon>Vespula</taxon>
    </lineage>
</organism>
<keyword evidence="1" id="KW-1133">Transmembrane helix</keyword>
<dbReference type="Proteomes" id="UP001607303">
    <property type="component" value="Unassembled WGS sequence"/>
</dbReference>
<evidence type="ECO:0000256" key="1">
    <source>
        <dbReference type="SAM" id="Phobius"/>
    </source>
</evidence>
<name>A0ABD2ALI9_VESMC</name>
<dbReference type="AlphaFoldDB" id="A0ABD2ALI9"/>
<comment type="caution">
    <text evidence="2">The sequence shown here is derived from an EMBL/GenBank/DDBJ whole genome shotgun (WGS) entry which is preliminary data.</text>
</comment>
<evidence type="ECO:0000313" key="2">
    <source>
        <dbReference type="EMBL" id="KAL2721483.1"/>
    </source>
</evidence>
<feature type="transmembrane region" description="Helical" evidence="1">
    <location>
        <begin position="212"/>
        <end position="233"/>
    </location>
</feature>
<gene>
    <name evidence="2" type="ORF">V1477_020303</name>
</gene>
<sequence>SLRSHISESPLQEPRVLDVEISKRFKKVSLPLGAVGSAPSSTKISRILDTTPTMGFEFNVLRSSVAEGGIPVIRLWNGWLLEREVGRVSDGGMGRVVVRVGGKGRSTAYPAWGSLQPHATLEPSISSKIYGFLVQRLLGASTHRTISRGAVLVVPPVATAALSPRRVAPRSQSDRIPYVLSFNSADSGRSNDSRPFLIRRLNWILLDLEVEIAITAVVQSALFFFYLLFVLCMKNPPQGFLFLTGRDKSHFFVSSGIINQERSTNIVLMVIKDIQWKEANNVSRNESYAVKRLFIISLKGAPAYTTVL</sequence>
<keyword evidence="1" id="KW-0472">Membrane</keyword>
<evidence type="ECO:0000313" key="3">
    <source>
        <dbReference type="Proteomes" id="UP001607303"/>
    </source>
</evidence>